<organism evidence="1 2">
    <name type="scientific">Hohenbuehelia grisea</name>
    <dbReference type="NCBI Taxonomy" id="104357"/>
    <lineage>
        <taxon>Eukaryota</taxon>
        <taxon>Fungi</taxon>
        <taxon>Dikarya</taxon>
        <taxon>Basidiomycota</taxon>
        <taxon>Agaricomycotina</taxon>
        <taxon>Agaricomycetes</taxon>
        <taxon>Agaricomycetidae</taxon>
        <taxon>Agaricales</taxon>
        <taxon>Pleurotineae</taxon>
        <taxon>Pleurotaceae</taxon>
        <taxon>Hohenbuehelia</taxon>
    </lineage>
</organism>
<reference evidence="2" key="1">
    <citation type="submission" date="2024-06" db="EMBL/GenBank/DDBJ databases">
        <title>Multi-omics analyses provide insights into the biosynthesis of the anticancer antibiotic pleurotin in Hohenbuehelia grisea.</title>
        <authorList>
            <person name="Weaver J.A."/>
            <person name="Alberti F."/>
        </authorList>
    </citation>
    <scope>NUCLEOTIDE SEQUENCE [LARGE SCALE GENOMIC DNA]</scope>
    <source>
        <strain evidence="2">T-177</strain>
    </source>
</reference>
<dbReference type="EMBL" id="JASNQZ010000018">
    <property type="protein sequence ID" value="KAL0945360.1"/>
    <property type="molecule type" value="Genomic_DNA"/>
</dbReference>
<proteinExistence type="predicted"/>
<sequence length="253" mass="27868">MTSNAEHDTFTPRGCDFTLAVPYNPTRPVAISLPWTRSLSFIMPADQAHEQVLDAAEESRFGARTIHGVPHASTPVIMRSDEGKLRGSTTPTAHSTIHRDRLHVAAAAVSPVDQGVSLKLPIHVAAVATRDPIDEPMLIGSPGKKQGILPAIEVSATQHAADLKQSALMNIHVKRHCRKIVKCKEYCVWYQSEGPAPIPSPLSIPPSWKPQLYNLYLHRVTHPARLQTQIWCWTKPSSNLPPSHQSQHADMGH</sequence>
<keyword evidence="2" id="KW-1185">Reference proteome</keyword>
<accession>A0ABR3IPZ3</accession>
<evidence type="ECO:0000313" key="1">
    <source>
        <dbReference type="EMBL" id="KAL0945360.1"/>
    </source>
</evidence>
<name>A0ABR3IPZ3_9AGAR</name>
<gene>
    <name evidence="1" type="ORF">HGRIS_000858</name>
</gene>
<comment type="caution">
    <text evidence="1">The sequence shown here is derived from an EMBL/GenBank/DDBJ whole genome shotgun (WGS) entry which is preliminary data.</text>
</comment>
<protein>
    <submittedName>
        <fullName evidence="1">Uncharacterized protein</fullName>
    </submittedName>
</protein>
<dbReference type="Proteomes" id="UP001556367">
    <property type="component" value="Unassembled WGS sequence"/>
</dbReference>
<evidence type="ECO:0000313" key="2">
    <source>
        <dbReference type="Proteomes" id="UP001556367"/>
    </source>
</evidence>